<dbReference type="CDD" id="cd00609">
    <property type="entry name" value="AAT_like"/>
    <property type="match status" value="1"/>
</dbReference>
<keyword evidence="8" id="KW-1185">Reference proteome</keyword>
<dbReference type="GO" id="GO:0008483">
    <property type="term" value="F:transaminase activity"/>
    <property type="evidence" value="ECO:0007669"/>
    <property type="project" value="UniProtKB-KW"/>
</dbReference>
<organism evidence="7 8">
    <name type="scientific">Obba rivulosa</name>
    <dbReference type="NCBI Taxonomy" id="1052685"/>
    <lineage>
        <taxon>Eukaryota</taxon>
        <taxon>Fungi</taxon>
        <taxon>Dikarya</taxon>
        <taxon>Basidiomycota</taxon>
        <taxon>Agaricomycotina</taxon>
        <taxon>Agaricomycetes</taxon>
        <taxon>Polyporales</taxon>
        <taxon>Gelatoporiaceae</taxon>
        <taxon>Obba</taxon>
    </lineage>
</organism>
<dbReference type="PANTHER" id="PTHR46383">
    <property type="entry name" value="ASPARTATE AMINOTRANSFERASE"/>
    <property type="match status" value="1"/>
</dbReference>
<comment type="similarity">
    <text evidence="2">Belongs to the class-I pyridoxal-phosphate-dependent aminotransferase family.</text>
</comment>
<comment type="cofactor">
    <cofactor evidence="1">
        <name>pyridoxal 5'-phosphate</name>
        <dbReference type="ChEBI" id="CHEBI:597326"/>
    </cofactor>
</comment>
<feature type="domain" description="Aminotransferase class I/classII large" evidence="6">
    <location>
        <begin position="63"/>
        <end position="413"/>
    </location>
</feature>
<dbReference type="InterPro" id="IPR004839">
    <property type="entry name" value="Aminotransferase_I/II_large"/>
</dbReference>
<evidence type="ECO:0000313" key="7">
    <source>
        <dbReference type="EMBL" id="OCH88680.1"/>
    </source>
</evidence>
<dbReference type="InterPro" id="IPR015421">
    <property type="entry name" value="PyrdxlP-dep_Trfase_major"/>
</dbReference>
<reference evidence="7 8" key="1">
    <citation type="submission" date="2016-07" db="EMBL/GenBank/DDBJ databases">
        <title>Draft genome of the white-rot fungus Obba rivulosa 3A-2.</title>
        <authorList>
            <consortium name="DOE Joint Genome Institute"/>
            <person name="Miettinen O."/>
            <person name="Riley R."/>
            <person name="Acob R."/>
            <person name="Barry K."/>
            <person name="Cullen D."/>
            <person name="De Vries R."/>
            <person name="Hainaut M."/>
            <person name="Hatakka A."/>
            <person name="Henrissat B."/>
            <person name="Hilden K."/>
            <person name="Kuo R."/>
            <person name="Labutti K."/>
            <person name="Lipzen A."/>
            <person name="Makela M.R."/>
            <person name="Sandor L."/>
            <person name="Spatafora J.W."/>
            <person name="Grigoriev I.V."/>
            <person name="Hibbett D.S."/>
        </authorList>
    </citation>
    <scope>NUCLEOTIDE SEQUENCE [LARGE SCALE GENOMIC DNA]</scope>
    <source>
        <strain evidence="7 8">3A-2</strain>
    </source>
</reference>
<sequence>MAGKLAFRISRNIERTGRPPIPQAYKWAEAYVATPTRPLLDMSQGVPGIPPPRPLLERLGVVASSPATCGYVPNAGEPLLREAMVKEMKHAYGEDTDVTPDDIAITAGCNLAFVAAVTAIADPGDEVILPVPWYFNHEMTLSMLGVTTVVLKTSPEEGFIPSPERCAALITPKTRAIVLVSPNNPTGAIYPPSLLLSFAKLARGYNIALIIDETYRDFITTGVPHHLFSPSPRPSSPSPISEPSEPWSWRSTFIHLYSFSKAYCIPGHRLGLICASPALQPSIQTALDNIQICAPRAPQLALAPLLPSLRPFVRGTADALAARHALFRAVLPPRWRVGAQGGYYAFVRHPFAGVRAQDVCRRLAQELGVVCLPAGFFGPRMEEGGEGGEEERWIRFSVANVDDEKVRRVCERLKECERVFGWEMQG</sequence>
<dbReference type="Proteomes" id="UP000250043">
    <property type="component" value="Unassembled WGS sequence"/>
</dbReference>
<gene>
    <name evidence="7" type="ORF">OBBRIDRAFT_844779</name>
</gene>
<dbReference type="GO" id="GO:0030170">
    <property type="term" value="F:pyridoxal phosphate binding"/>
    <property type="evidence" value="ECO:0007669"/>
    <property type="project" value="InterPro"/>
</dbReference>
<dbReference type="NCBIfam" id="NF005732">
    <property type="entry name" value="PRK07550.1"/>
    <property type="match status" value="1"/>
</dbReference>
<proteinExistence type="inferred from homology"/>
<evidence type="ECO:0000313" key="8">
    <source>
        <dbReference type="Proteomes" id="UP000250043"/>
    </source>
</evidence>
<accession>A0A8E2B037</accession>
<evidence type="ECO:0000256" key="5">
    <source>
        <dbReference type="ARBA" id="ARBA00022898"/>
    </source>
</evidence>
<dbReference type="EMBL" id="KV722446">
    <property type="protein sequence ID" value="OCH88680.1"/>
    <property type="molecule type" value="Genomic_DNA"/>
</dbReference>
<evidence type="ECO:0000256" key="1">
    <source>
        <dbReference type="ARBA" id="ARBA00001933"/>
    </source>
</evidence>
<dbReference type="SUPFAM" id="SSF53383">
    <property type="entry name" value="PLP-dependent transferases"/>
    <property type="match status" value="1"/>
</dbReference>
<dbReference type="PANTHER" id="PTHR46383:SF1">
    <property type="entry name" value="ASPARTATE AMINOTRANSFERASE"/>
    <property type="match status" value="1"/>
</dbReference>
<dbReference type="GO" id="GO:0006520">
    <property type="term" value="P:amino acid metabolic process"/>
    <property type="evidence" value="ECO:0007669"/>
    <property type="project" value="InterPro"/>
</dbReference>
<keyword evidence="4 7" id="KW-0808">Transferase</keyword>
<dbReference type="Pfam" id="PF00155">
    <property type="entry name" value="Aminotran_1_2"/>
    <property type="match status" value="1"/>
</dbReference>
<evidence type="ECO:0000256" key="3">
    <source>
        <dbReference type="ARBA" id="ARBA00022576"/>
    </source>
</evidence>
<dbReference type="InterPro" id="IPR050596">
    <property type="entry name" value="AspAT/PAT-like"/>
</dbReference>
<dbReference type="OrthoDB" id="7042322at2759"/>
<evidence type="ECO:0000256" key="4">
    <source>
        <dbReference type="ARBA" id="ARBA00022679"/>
    </source>
</evidence>
<dbReference type="AlphaFoldDB" id="A0A8E2B037"/>
<protein>
    <submittedName>
        <fullName evidence="7">PLP-dependent transferase</fullName>
    </submittedName>
</protein>
<keyword evidence="5" id="KW-0663">Pyridoxal phosphate</keyword>
<dbReference type="Gene3D" id="3.40.640.10">
    <property type="entry name" value="Type I PLP-dependent aspartate aminotransferase-like (Major domain)"/>
    <property type="match status" value="1"/>
</dbReference>
<dbReference type="InterPro" id="IPR015424">
    <property type="entry name" value="PyrdxlP-dep_Trfase"/>
</dbReference>
<name>A0A8E2B037_9APHY</name>
<evidence type="ECO:0000259" key="6">
    <source>
        <dbReference type="Pfam" id="PF00155"/>
    </source>
</evidence>
<evidence type="ECO:0000256" key="2">
    <source>
        <dbReference type="ARBA" id="ARBA00007441"/>
    </source>
</evidence>
<keyword evidence="3" id="KW-0032">Aminotransferase</keyword>